<sequence length="65" mass="7526">MSTLEPNEPEGWTLSEYKSFHVTNNDSESSDTDSDDEEEQIFAKSSVVRKTKYKKIVEKEELLPE</sequence>
<protein>
    <submittedName>
        <fullName evidence="1">Uncharacterized protein</fullName>
    </submittedName>
</protein>
<dbReference type="AlphaFoldDB" id="A0A6C0JDJ3"/>
<proteinExistence type="predicted"/>
<name>A0A6C0JDJ3_9ZZZZ</name>
<accession>A0A6C0JDJ3</accession>
<dbReference type="EMBL" id="MN740385">
    <property type="protein sequence ID" value="QHU03699.1"/>
    <property type="molecule type" value="Genomic_DNA"/>
</dbReference>
<organism evidence="1">
    <name type="scientific">viral metagenome</name>
    <dbReference type="NCBI Taxonomy" id="1070528"/>
    <lineage>
        <taxon>unclassified sequences</taxon>
        <taxon>metagenomes</taxon>
        <taxon>organismal metagenomes</taxon>
    </lineage>
</organism>
<evidence type="ECO:0000313" key="1">
    <source>
        <dbReference type="EMBL" id="QHU03699.1"/>
    </source>
</evidence>
<reference evidence="1" key="1">
    <citation type="journal article" date="2020" name="Nature">
        <title>Giant virus diversity and host interactions through global metagenomics.</title>
        <authorList>
            <person name="Schulz F."/>
            <person name="Roux S."/>
            <person name="Paez-Espino D."/>
            <person name="Jungbluth S."/>
            <person name="Walsh D.A."/>
            <person name="Denef V.J."/>
            <person name="McMahon K.D."/>
            <person name="Konstantinidis K.T."/>
            <person name="Eloe-Fadrosh E.A."/>
            <person name="Kyrpides N.C."/>
            <person name="Woyke T."/>
        </authorList>
    </citation>
    <scope>NUCLEOTIDE SEQUENCE</scope>
    <source>
        <strain evidence="1">GVMAG-M-3300027206-1</strain>
    </source>
</reference>